<reference evidence="1 2" key="2">
    <citation type="submission" date="2009-02" db="EMBL/GenBank/DDBJ databases">
        <title>Draft genome sequence of Clostridium methylpentosum (DSM 5476).</title>
        <authorList>
            <person name="Sudarsanam P."/>
            <person name="Ley R."/>
            <person name="Guruge J."/>
            <person name="Turnbaugh P.J."/>
            <person name="Mahowald M."/>
            <person name="Liep D."/>
            <person name="Gordon J."/>
        </authorList>
    </citation>
    <scope>NUCLEOTIDE SEQUENCE [LARGE SCALE GENOMIC DNA]</scope>
    <source>
        <strain evidence="1 2">DSM 5476</strain>
    </source>
</reference>
<dbReference type="PANTHER" id="PTHR36452:SF1">
    <property type="entry name" value="DUF2461 DOMAIN-CONTAINING PROTEIN"/>
    <property type="match status" value="1"/>
</dbReference>
<reference evidence="1 2" key="1">
    <citation type="submission" date="2009-01" db="EMBL/GenBank/DDBJ databases">
        <authorList>
            <person name="Fulton L."/>
            <person name="Clifton S."/>
            <person name="Fulton B."/>
            <person name="Xu J."/>
            <person name="Minx P."/>
            <person name="Pepin K.H."/>
            <person name="Johnson M."/>
            <person name="Bhonagiri V."/>
            <person name="Nash W.E."/>
            <person name="Mardis E.R."/>
            <person name="Wilson R.K."/>
        </authorList>
    </citation>
    <scope>NUCLEOTIDE SEQUENCE [LARGE SCALE GENOMIC DNA]</scope>
    <source>
        <strain evidence="1 2">DSM 5476</strain>
    </source>
</reference>
<dbReference type="InterPro" id="IPR015996">
    <property type="entry name" value="UCP028451"/>
</dbReference>
<dbReference type="Proteomes" id="UP000003340">
    <property type="component" value="Unassembled WGS sequence"/>
</dbReference>
<gene>
    <name evidence="1" type="ORF">CLOSTMETH_01467</name>
</gene>
<dbReference type="InterPro" id="IPR012808">
    <property type="entry name" value="CHP02453"/>
</dbReference>
<name>C0EC98_9FIRM</name>
<dbReference type="eggNOG" id="COG5587">
    <property type="taxonomic scope" value="Bacteria"/>
</dbReference>
<dbReference type="NCBIfam" id="TIGR02453">
    <property type="entry name" value="TIGR02453 family protein"/>
    <property type="match status" value="1"/>
</dbReference>
<dbReference type="AlphaFoldDB" id="C0EC98"/>
<evidence type="ECO:0000313" key="1">
    <source>
        <dbReference type="EMBL" id="EEG30899.1"/>
    </source>
</evidence>
<accession>C0EC98</accession>
<dbReference type="HOGENOM" id="CLU_036742_2_1_9"/>
<dbReference type="Pfam" id="PF09365">
    <property type="entry name" value="DUF2461"/>
    <property type="match status" value="1"/>
</dbReference>
<organism evidence="1 2">
    <name type="scientific">[Clostridium] methylpentosum DSM 5476</name>
    <dbReference type="NCBI Taxonomy" id="537013"/>
    <lineage>
        <taxon>Bacteria</taxon>
        <taxon>Bacillati</taxon>
        <taxon>Bacillota</taxon>
        <taxon>Clostridia</taxon>
        <taxon>Eubacteriales</taxon>
        <taxon>Oscillospiraceae</taxon>
        <taxon>Oscillospiraceae incertae sedis</taxon>
    </lineage>
</organism>
<dbReference type="EMBL" id="ACEC01000047">
    <property type="protein sequence ID" value="EEG30899.1"/>
    <property type="molecule type" value="Genomic_DNA"/>
</dbReference>
<protein>
    <submittedName>
        <fullName evidence="1">TIGR02453 family protein</fullName>
    </submittedName>
</protein>
<comment type="caution">
    <text evidence="1">The sequence shown here is derived from an EMBL/GenBank/DDBJ whole genome shotgun (WGS) entry which is preliminary data.</text>
</comment>
<sequence>MFMPISAKTLDFLFENKLNNSKEWYHAHKKEYTELVLRPLAELVVKLKPTMLELDPDLIVEPRVTRSISRIYRDTRFSKDKSLYRDNMWLIFIRDKKLYEGPPGFYVDISPRGLSYGMGYYQASADAMRCYREMILGREPAFLKALEAYEGQKVFSLTGDLYKRSKAPDEPERIRSWVDRKSVDFDCTTTDFNLMFSENLDQVVAQHFRLLKPVYEFLMAVETRRDHTPPGSRWAGAGAPESK</sequence>
<proteinExistence type="predicted"/>
<dbReference type="PIRSF" id="PIRSF028451">
    <property type="entry name" value="UCP028451"/>
    <property type="match status" value="1"/>
</dbReference>
<dbReference type="PANTHER" id="PTHR36452">
    <property type="entry name" value="CHROMOSOME 12, WHOLE GENOME SHOTGUN SEQUENCE"/>
    <property type="match status" value="1"/>
</dbReference>
<evidence type="ECO:0000313" key="2">
    <source>
        <dbReference type="Proteomes" id="UP000003340"/>
    </source>
</evidence>
<keyword evidence="2" id="KW-1185">Reference proteome</keyword>